<feature type="compositionally biased region" description="Low complexity" evidence="2">
    <location>
        <begin position="208"/>
        <end position="251"/>
    </location>
</feature>
<dbReference type="Proteomes" id="UP000193719">
    <property type="component" value="Unassembled WGS sequence"/>
</dbReference>
<evidence type="ECO:0000259" key="3">
    <source>
        <dbReference type="PROSITE" id="PS50177"/>
    </source>
</evidence>
<dbReference type="STRING" id="1754191.A0A1Y1VFA2"/>
<dbReference type="InterPro" id="IPR018222">
    <property type="entry name" value="Nuclear_transport_factor_2_euk"/>
</dbReference>
<dbReference type="GO" id="GO:0005829">
    <property type="term" value="C:cytosol"/>
    <property type="evidence" value="ECO:0007669"/>
    <property type="project" value="TreeGrafter"/>
</dbReference>
<dbReference type="Gene3D" id="3.10.450.50">
    <property type="match status" value="1"/>
</dbReference>
<dbReference type="OrthoDB" id="339151at2759"/>
<reference evidence="4 5" key="2">
    <citation type="submission" date="2016-08" db="EMBL/GenBank/DDBJ databases">
        <title>Pervasive Adenine N6-methylation of Active Genes in Fungi.</title>
        <authorList>
            <consortium name="DOE Joint Genome Institute"/>
            <person name="Mondo S.J."/>
            <person name="Dannebaum R.O."/>
            <person name="Kuo R.C."/>
            <person name="Labutti K."/>
            <person name="Haridas S."/>
            <person name="Kuo A."/>
            <person name="Salamov A."/>
            <person name="Ahrendt S.R."/>
            <person name="Lipzen A."/>
            <person name="Sullivan W."/>
            <person name="Andreopoulos W.B."/>
            <person name="Clum A."/>
            <person name="Lindquist E."/>
            <person name="Daum C."/>
            <person name="Ramamoorthy G.K."/>
            <person name="Gryganskyi A."/>
            <person name="Culley D."/>
            <person name="Magnuson J.K."/>
            <person name="James T.Y."/>
            <person name="O'Malley M.A."/>
            <person name="Stajich J.E."/>
            <person name="Spatafora J.W."/>
            <person name="Visel A."/>
            <person name="Grigoriev I.V."/>
        </authorList>
    </citation>
    <scope>NUCLEOTIDE SEQUENCE [LARGE SCALE GENOMIC DNA]</scope>
    <source>
        <strain evidence="5">finn</strain>
    </source>
</reference>
<accession>A0A1Y1VFA2</accession>
<dbReference type="Pfam" id="PF02136">
    <property type="entry name" value="NTF2"/>
    <property type="match status" value="1"/>
</dbReference>
<dbReference type="PROSITE" id="PS50177">
    <property type="entry name" value="NTF2_DOMAIN"/>
    <property type="match status" value="1"/>
</dbReference>
<dbReference type="SUPFAM" id="SSF54427">
    <property type="entry name" value="NTF2-like"/>
    <property type="match status" value="1"/>
</dbReference>
<name>A0A1Y1VFA2_9FUNG</name>
<sequence length="371" mass="41063">MSAAEESIEKRAFGIGWEFVQEYYTIMHHEPQSLYKFYSNDSYFCYGLEGESTQYCHGKEEIKKRISDIDYKECRVVVSNVDSQPSNNGGIIVQVLGELSNKDEQAIKFAQTFFLAVQQNGYYVLNDIFRYLKDEVNEEYEEIIQQPEEEKEEEVKPAEPAKVEEPPVKQEKVEPKKEKVEAKPAPAAEEAKPVPAKEKKTTTEADAAKPQQAPAQKSTPAQKAAPAAKEAAPAAKETPAEAPKPTAAKVAAAAETAKPAAAAPTRPITYSSIASSSAKSWNKVAQGDGTKPATVVVKQAATTATTTQKHQDNRNNNNTEKDSHTVFVKLPYPVPKDEISNALSKFGDIKNVEINTAKVYIQTKYFFFLFL</sequence>
<keyword evidence="5" id="KW-1185">Reference proteome</keyword>
<evidence type="ECO:0000256" key="2">
    <source>
        <dbReference type="SAM" id="MobiDB-lite"/>
    </source>
</evidence>
<dbReference type="InterPro" id="IPR012677">
    <property type="entry name" value="Nucleotide-bd_a/b_plait_sf"/>
</dbReference>
<keyword evidence="1" id="KW-0694">RNA-binding</keyword>
<feature type="region of interest" description="Disordered" evidence="2">
    <location>
        <begin position="144"/>
        <end position="251"/>
    </location>
</feature>
<feature type="compositionally biased region" description="Basic and acidic residues" evidence="2">
    <location>
        <begin position="189"/>
        <end position="207"/>
    </location>
</feature>
<dbReference type="InterPro" id="IPR032710">
    <property type="entry name" value="NTF2-like_dom_sf"/>
</dbReference>
<proteinExistence type="predicted"/>
<protein>
    <submittedName>
        <fullName evidence="4">NTF2-like protein</fullName>
    </submittedName>
</protein>
<dbReference type="PANTHER" id="PTHR10693:SF20">
    <property type="entry name" value="AT27578P"/>
    <property type="match status" value="1"/>
</dbReference>
<feature type="region of interest" description="Disordered" evidence="2">
    <location>
        <begin position="301"/>
        <end position="323"/>
    </location>
</feature>
<dbReference type="InterPro" id="IPR002075">
    <property type="entry name" value="NTF2_dom"/>
</dbReference>
<dbReference type="InterPro" id="IPR039539">
    <property type="entry name" value="Ras_GTPase_bind_prot"/>
</dbReference>
<dbReference type="GO" id="GO:1990904">
    <property type="term" value="C:ribonucleoprotein complex"/>
    <property type="evidence" value="ECO:0007669"/>
    <property type="project" value="TreeGrafter"/>
</dbReference>
<dbReference type="EMBL" id="MCFH01000012">
    <property type="protein sequence ID" value="ORX53882.1"/>
    <property type="molecule type" value="Genomic_DNA"/>
</dbReference>
<dbReference type="InterPro" id="IPR035979">
    <property type="entry name" value="RBD_domain_sf"/>
</dbReference>
<dbReference type="Gene3D" id="3.30.70.330">
    <property type="match status" value="1"/>
</dbReference>
<dbReference type="CDD" id="cd00780">
    <property type="entry name" value="NTF2"/>
    <property type="match status" value="1"/>
</dbReference>
<organism evidence="4 5">
    <name type="scientific">Piromyces finnis</name>
    <dbReference type="NCBI Taxonomy" id="1754191"/>
    <lineage>
        <taxon>Eukaryota</taxon>
        <taxon>Fungi</taxon>
        <taxon>Fungi incertae sedis</taxon>
        <taxon>Chytridiomycota</taxon>
        <taxon>Chytridiomycota incertae sedis</taxon>
        <taxon>Neocallimastigomycetes</taxon>
        <taxon>Neocallimastigales</taxon>
        <taxon>Neocallimastigaceae</taxon>
        <taxon>Piromyces</taxon>
    </lineage>
</organism>
<feature type="compositionally biased region" description="Basic and acidic residues" evidence="2">
    <location>
        <begin position="309"/>
        <end position="323"/>
    </location>
</feature>
<comment type="caution">
    <text evidence="4">The sequence shown here is derived from an EMBL/GenBank/DDBJ whole genome shotgun (WGS) entry which is preliminary data.</text>
</comment>
<dbReference type="SUPFAM" id="SSF54928">
    <property type="entry name" value="RNA-binding domain, RBD"/>
    <property type="match status" value="1"/>
</dbReference>
<evidence type="ECO:0000313" key="4">
    <source>
        <dbReference type="EMBL" id="ORX53882.1"/>
    </source>
</evidence>
<gene>
    <name evidence="4" type="ORF">BCR36DRAFT_284109</name>
</gene>
<feature type="compositionally biased region" description="Basic and acidic residues" evidence="2">
    <location>
        <begin position="153"/>
        <end position="182"/>
    </location>
</feature>
<feature type="domain" description="NTF2" evidence="3">
    <location>
        <begin position="15"/>
        <end position="131"/>
    </location>
</feature>
<dbReference type="PANTHER" id="PTHR10693">
    <property type="entry name" value="RAS GTPASE-ACTIVATING PROTEIN-BINDING PROTEIN"/>
    <property type="match status" value="1"/>
</dbReference>
<reference evidence="4 5" key="1">
    <citation type="submission" date="2016-08" db="EMBL/GenBank/DDBJ databases">
        <title>Genomes of anaerobic fungi encode conserved fungal cellulosomes for biomass hydrolysis.</title>
        <authorList>
            <consortium name="DOE Joint Genome Institute"/>
            <person name="Haitjema C.H."/>
            <person name="Gilmore S.P."/>
            <person name="Henske J.K."/>
            <person name="Solomon K.V."/>
            <person name="De Groot R."/>
            <person name="Kuo A."/>
            <person name="Mondo S.J."/>
            <person name="Salamov A.A."/>
            <person name="Labutti K."/>
            <person name="Zhao Z."/>
            <person name="Chiniquy J."/>
            <person name="Barry K."/>
            <person name="Brewer H.M."/>
            <person name="Purvine S.O."/>
            <person name="Wright A.T."/>
            <person name="Boxma B."/>
            <person name="Van Alen T."/>
            <person name="Hackstein J.H."/>
            <person name="Baker S.E."/>
            <person name="Grigoriev I.V."/>
            <person name="O'Malley M.A."/>
        </authorList>
    </citation>
    <scope>NUCLEOTIDE SEQUENCE [LARGE SCALE GENOMIC DNA]</scope>
    <source>
        <strain evidence="5">finn</strain>
    </source>
</reference>
<dbReference type="FunFam" id="3.10.450.50:FF:000003">
    <property type="entry name" value="Nuclear transport factor 2 family protein"/>
    <property type="match status" value="1"/>
</dbReference>
<evidence type="ECO:0000256" key="1">
    <source>
        <dbReference type="ARBA" id="ARBA00022884"/>
    </source>
</evidence>
<dbReference type="GO" id="GO:0003729">
    <property type="term" value="F:mRNA binding"/>
    <property type="evidence" value="ECO:0007669"/>
    <property type="project" value="TreeGrafter"/>
</dbReference>
<evidence type="ECO:0000313" key="5">
    <source>
        <dbReference type="Proteomes" id="UP000193719"/>
    </source>
</evidence>
<dbReference type="AlphaFoldDB" id="A0A1Y1VFA2"/>